<dbReference type="PANTHER" id="PTHR30570:SF1">
    <property type="entry name" value="PHOSPHATE-BINDING PROTEIN PSTS"/>
    <property type="match status" value="1"/>
</dbReference>
<evidence type="ECO:0000313" key="4">
    <source>
        <dbReference type="EMBL" id="RCJ31632.1"/>
    </source>
</evidence>
<dbReference type="Proteomes" id="UP000252107">
    <property type="component" value="Unassembled WGS sequence"/>
</dbReference>
<dbReference type="InterPro" id="IPR050811">
    <property type="entry name" value="Phosphate_ABC_transporter"/>
</dbReference>
<evidence type="ECO:0000256" key="1">
    <source>
        <dbReference type="ARBA" id="ARBA00022729"/>
    </source>
</evidence>
<feature type="transmembrane region" description="Helical" evidence="2">
    <location>
        <begin position="7"/>
        <end position="29"/>
    </location>
</feature>
<dbReference type="AlphaFoldDB" id="A0A367R883"/>
<dbReference type="Gene3D" id="3.40.190.10">
    <property type="entry name" value="Periplasmic binding protein-like II"/>
    <property type="match status" value="2"/>
</dbReference>
<keyword evidence="1" id="KW-0732">Signal</keyword>
<feature type="domain" description="PBP" evidence="3">
    <location>
        <begin position="67"/>
        <end position="313"/>
    </location>
</feature>
<dbReference type="SUPFAM" id="SSF53850">
    <property type="entry name" value="Periplasmic binding protein-like II"/>
    <property type="match status" value="1"/>
</dbReference>
<proteinExistence type="predicted"/>
<reference evidence="4" key="1">
    <citation type="submission" date="2016-04" db="EMBL/GenBank/DDBJ databases">
        <authorList>
            <person name="Tabuchi Yagui T.R."/>
        </authorList>
    </citation>
    <scope>NUCLEOTIDE SEQUENCE [LARGE SCALE GENOMIC DNA]</scope>
    <source>
        <strain evidence="4">NIES-26</strain>
    </source>
</reference>
<name>A0A367R883_9NOSO</name>
<evidence type="ECO:0000259" key="3">
    <source>
        <dbReference type="Pfam" id="PF12849"/>
    </source>
</evidence>
<keyword evidence="5" id="KW-1185">Reference proteome</keyword>
<keyword evidence="2" id="KW-1133">Transmembrane helix</keyword>
<evidence type="ECO:0000313" key="5">
    <source>
        <dbReference type="Proteomes" id="UP000252107"/>
    </source>
</evidence>
<dbReference type="Pfam" id="PF12849">
    <property type="entry name" value="PBP_like_2"/>
    <property type="match status" value="1"/>
</dbReference>
<evidence type="ECO:0000256" key="2">
    <source>
        <dbReference type="SAM" id="Phobius"/>
    </source>
</evidence>
<keyword evidence="2" id="KW-0812">Transmembrane</keyword>
<comment type="caution">
    <text evidence="4">The sequence shown here is derived from an EMBL/GenBank/DDBJ whole genome shotgun (WGS) entry which is preliminary data.</text>
</comment>
<organism evidence="4 5">
    <name type="scientific">Nostoc minutum NIES-26</name>
    <dbReference type="NCBI Taxonomy" id="1844469"/>
    <lineage>
        <taxon>Bacteria</taxon>
        <taxon>Bacillati</taxon>
        <taxon>Cyanobacteriota</taxon>
        <taxon>Cyanophyceae</taxon>
        <taxon>Nostocales</taxon>
        <taxon>Nostocaceae</taxon>
        <taxon>Nostoc</taxon>
    </lineage>
</organism>
<dbReference type="InterPro" id="IPR024370">
    <property type="entry name" value="PBP_domain"/>
</dbReference>
<protein>
    <submittedName>
        <fullName evidence="4">Phosphate ABC transporter substrate-binding protein</fullName>
    </submittedName>
</protein>
<accession>A0A367R883</accession>
<dbReference type="EMBL" id="LXQD01000225">
    <property type="protein sequence ID" value="RCJ31632.1"/>
    <property type="molecule type" value="Genomic_DNA"/>
</dbReference>
<gene>
    <name evidence="4" type="ORF">A6770_19860</name>
</gene>
<keyword evidence="2" id="KW-0472">Membrane</keyword>
<sequence>MSQKNETTLLVLAFLITVGLVGGGVWWFVKSSGFTTSPLKSSNNSPESQASTPQTFAQVQNVPSGLISYGGSTTWAPVRKEIDPIIQNVWPQFQLRYANPEKEAPSSATGISMLLKSQLDFAQSSRPVANNEYEAAQKRGIQIREIPVAIDGLVAVVHLSLNIPGLTVDQYENIFAGKITNWREVGGPDLKIQLYGKKDRDSGDRFKLTQTTTEALRKVAADPAGIYWSSATLLVPQCGVKSLPIGRDSSKLIPPYKLPLVPTTECPKKRNQVNNDAFRSGEYPLSRRLVVVVKENAKFERQAGEAYANLLLTNQGQQLLDKAGFVRIR</sequence>
<dbReference type="PANTHER" id="PTHR30570">
    <property type="entry name" value="PERIPLASMIC PHOSPHATE BINDING COMPONENT OF PHOSPHATE ABC TRANSPORTER"/>
    <property type="match status" value="1"/>
</dbReference>